<dbReference type="CDD" id="cd00051">
    <property type="entry name" value="EFh"/>
    <property type="match status" value="2"/>
</dbReference>
<evidence type="ECO:0000256" key="4">
    <source>
        <dbReference type="ARBA" id="ARBA00022737"/>
    </source>
</evidence>
<dbReference type="InterPro" id="IPR011992">
    <property type="entry name" value="EF-hand-dom_pair"/>
</dbReference>
<dbReference type="GO" id="GO:2000060">
    <property type="term" value="P:positive regulation of ubiquitin-dependent protein catabolic process"/>
    <property type="evidence" value="ECO:0007669"/>
    <property type="project" value="TreeGrafter"/>
</dbReference>
<dbReference type="InterPro" id="IPR048349">
    <property type="entry name" value="CCDC22_N"/>
</dbReference>
<dbReference type="Pfam" id="PF21674">
    <property type="entry name" value="CCDC22_N"/>
    <property type="match status" value="1"/>
</dbReference>
<dbReference type="Pfam" id="PF13833">
    <property type="entry name" value="EF-hand_8"/>
    <property type="match status" value="1"/>
</dbReference>
<keyword evidence="3" id="KW-0479">Metal-binding</keyword>
<evidence type="ECO:0000256" key="7">
    <source>
        <dbReference type="ARBA" id="ARBA00023179"/>
    </source>
</evidence>
<dbReference type="GO" id="GO:0005509">
    <property type="term" value="F:calcium ion binding"/>
    <property type="evidence" value="ECO:0007669"/>
    <property type="project" value="InterPro"/>
</dbReference>
<dbReference type="GO" id="GO:0008092">
    <property type="term" value="F:cytoskeletal protein binding"/>
    <property type="evidence" value="ECO:0007669"/>
    <property type="project" value="UniProtKB-ARBA"/>
</dbReference>
<evidence type="ECO:0000256" key="6">
    <source>
        <dbReference type="ARBA" id="ARBA00022990"/>
    </source>
</evidence>
<dbReference type="Pfam" id="PF05667">
    <property type="entry name" value="CCDC22_CC"/>
    <property type="match status" value="1"/>
</dbReference>
<dbReference type="InterPro" id="IPR018247">
    <property type="entry name" value="EF_Hand_1_Ca_BS"/>
</dbReference>
<feature type="compositionally biased region" description="Basic and acidic residues" evidence="12">
    <location>
        <begin position="599"/>
        <end position="615"/>
    </location>
</feature>
<dbReference type="AlphaFoldDB" id="A0A6A4SWT5"/>
<dbReference type="Gene3D" id="3.30.420.10">
    <property type="entry name" value="Ribonuclease H-like superfamily/Ribonuclease H"/>
    <property type="match status" value="1"/>
</dbReference>
<keyword evidence="11" id="KW-0175">Coiled coil</keyword>
<organism evidence="14 15">
    <name type="scientific">Scophthalmus maximus</name>
    <name type="common">Turbot</name>
    <name type="synonym">Psetta maxima</name>
    <dbReference type="NCBI Taxonomy" id="52904"/>
    <lineage>
        <taxon>Eukaryota</taxon>
        <taxon>Metazoa</taxon>
        <taxon>Chordata</taxon>
        <taxon>Craniata</taxon>
        <taxon>Vertebrata</taxon>
        <taxon>Euteleostomi</taxon>
        <taxon>Actinopterygii</taxon>
        <taxon>Neopterygii</taxon>
        <taxon>Teleostei</taxon>
        <taxon>Neoteleostei</taxon>
        <taxon>Acanthomorphata</taxon>
        <taxon>Carangaria</taxon>
        <taxon>Pleuronectiformes</taxon>
        <taxon>Pleuronectoidei</taxon>
        <taxon>Scophthalmidae</taxon>
        <taxon>Scophthalmus</taxon>
    </lineage>
</organism>
<dbReference type="FunFam" id="1.10.238.10:FF:000033">
    <property type="entry name" value="Troponin C, slow skeletal and cardiac muscles"/>
    <property type="match status" value="1"/>
</dbReference>
<dbReference type="InterPro" id="IPR002048">
    <property type="entry name" value="EF_hand_dom"/>
</dbReference>
<evidence type="ECO:0000256" key="9">
    <source>
        <dbReference type="ARBA" id="ARBA00038202"/>
    </source>
</evidence>
<dbReference type="SUPFAM" id="SSF47473">
    <property type="entry name" value="EF-hand"/>
    <property type="match status" value="1"/>
</dbReference>
<comment type="caution">
    <text evidence="14">The sequence shown here is derived from an EMBL/GenBank/DDBJ whole genome shotgun (WGS) entry which is preliminary data.</text>
</comment>
<dbReference type="PROSITE" id="PS50222">
    <property type="entry name" value="EF_HAND_2"/>
    <property type="match status" value="3"/>
</dbReference>
<dbReference type="Pfam" id="PF13499">
    <property type="entry name" value="EF-hand_7"/>
    <property type="match status" value="1"/>
</dbReference>
<feature type="domain" description="EF-hand" evidence="13">
    <location>
        <begin position="666"/>
        <end position="701"/>
    </location>
</feature>
<keyword evidence="5" id="KW-0106">Calcium</keyword>
<feature type="coiled-coil region" evidence="11">
    <location>
        <begin position="248"/>
        <end position="275"/>
    </location>
</feature>
<evidence type="ECO:0000256" key="5">
    <source>
        <dbReference type="ARBA" id="ARBA00022837"/>
    </source>
</evidence>
<dbReference type="Gene3D" id="1.10.238.10">
    <property type="entry name" value="EF-hand"/>
    <property type="match status" value="2"/>
</dbReference>
<comment type="function">
    <text evidence="8">Troponin is the central regulatory protein of striated muscle contraction. Tn consists of three components: Tn-I which is the inhibitor of actomyosin ATPase, Tn-T which contains the binding site for tropomyosin and Tn-C. The binding of calcium to Tn-C abolishes the inhibitory action of Tn on actin filaments.</text>
</comment>
<gene>
    <name evidence="14" type="ORF">F2P81_011870</name>
</gene>
<evidence type="ECO:0000259" key="13">
    <source>
        <dbReference type="PROSITE" id="PS50222"/>
    </source>
</evidence>
<dbReference type="InterPro" id="IPR036397">
    <property type="entry name" value="RNaseH_sf"/>
</dbReference>
<evidence type="ECO:0000256" key="8">
    <source>
        <dbReference type="ARBA" id="ARBA00037722"/>
    </source>
</evidence>
<keyword evidence="4" id="KW-0677">Repeat</keyword>
<dbReference type="GO" id="GO:0003676">
    <property type="term" value="F:nucleic acid binding"/>
    <property type="evidence" value="ECO:0007669"/>
    <property type="project" value="InterPro"/>
</dbReference>
<sequence length="902" mass="102388">MEEVDTILIHALKQVGTEVSEEIDSVKQFSSELIVKAVVRCIQVIDPGLGSGLPTSLPPGMSARFRVGMSLAQACQDIGYKGEIGYQTFLYSNEPEIRSLLMCLVEKLPRESAETSDQPTGKSLVLQRAIAAAVQAQLAVPWLPTNCRLPLHVETQKYRSRKLTRLRKRIKEQLCSAELPSPESAFGGPHSSSDLCELLQVFKGSAPSDHILTKSTHFSHTQKFTFEQESASVTSSIPSVHQSESDIQHRQQEELASLQQQFQQLCSNVDQLTADMKHMSVTNAQVLNELKHKELGNSEKEDKMQVKKKTIDLLPDADNNLLKLQALVEASTKRLVNLASQWEKRRAPLMDEHRRLKEICSNRDLESSRKLSEIKSLHDKICVSTVDARKKEDIYKQLVTELENLPRDVSRSAYTQRILEIVSNIKKQKEEITKILADTKELQKEINHLTGKLDRTFAVTDELVFKDAKKDESVRKSYKYLAALHENCNQLIQTIEETGTILREIRDLEEQGNDRAHVDSVCMQFLDDEGTDAIDWPSRCPDLNPVERPWPELPDKHPPASSLSSPPLSFVSVLRIVYKAKDSMVGKGRDVGLSRQPRGRVDERLPRKSDNKRDLSTAATIVSESQIKARNKEFKAAFDIFIQDAEDGCISTKELGKVMRMLGQNPTPEELQEMIDEVDEDGSGTVDFDEFLVMMVRCMKEESKGKSEEELAELFRMFDKNGDGYIDLEELKAMLESTGEAITEDDIEELMKDGDKNNDGKIDYDASIEIFSSVIRGINRILFFRCAYVIIEFPQMAAIHGSLIPGNRGGKVLVVQNFRFHRHETKGEKMGYLPLTLVQMNFNTLVNGRRCRRLVRHYAAKEEFITYMRNTYICPGSTFPPVMWNVFERDMDQRTNNHVECE</sequence>
<dbReference type="EMBL" id="VEVO01000010">
    <property type="protein sequence ID" value="KAF0036558.1"/>
    <property type="molecule type" value="Genomic_DNA"/>
</dbReference>
<evidence type="ECO:0000256" key="1">
    <source>
        <dbReference type="ARBA" id="ARBA00006438"/>
    </source>
</evidence>
<proteinExistence type="inferred from homology"/>
<evidence type="ECO:0000256" key="3">
    <source>
        <dbReference type="ARBA" id="ARBA00022723"/>
    </source>
</evidence>
<dbReference type="PROSITE" id="PS00018">
    <property type="entry name" value="EF_HAND_1"/>
    <property type="match status" value="2"/>
</dbReference>
<evidence type="ECO:0000256" key="2">
    <source>
        <dbReference type="ARBA" id="ARBA00016694"/>
    </source>
</evidence>
<evidence type="ECO:0000313" key="15">
    <source>
        <dbReference type="Proteomes" id="UP000438429"/>
    </source>
</evidence>
<evidence type="ECO:0000256" key="11">
    <source>
        <dbReference type="SAM" id="Coils"/>
    </source>
</evidence>
<feature type="domain" description="EF-hand" evidence="13">
    <location>
        <begin position="742"/>
        <end position="777"/>
    </location>
</feature>
<dbReference type="PANTHER" id="PTHR15668">
    <property type="entry name" value="JM1 PROTEIN"/>
    <property type="match status" value="1"/>
</dbReference>
<protein>
    <recommendedName>
        <fullName evidence="2">Coiled-coil domain-containing protein 22</fullName>
    </recommendedName>
    <alternativeName>
        <fullName evidence="10">Troponin C, slow skeletal and cardiac muscles</fullName>
    </alternativeName>
</protein>
<dbReference type="GO" id="GO:0097602">
    <property type="term" value="F:cullin family protein binding"/>
    <property type="evidence" value="ECO:0007669"/>
    <property type="project" value="TreeGrafter"/>
</dbReference>
<comment type="similarity">
    <text evidence="1">Belongs to the CCDC22 family.</text>
</comment>
<feature type="domain" description="EF-hand" evidence="13">
    <location>
        <begin position="706"/>
        <end position="741"/>
    </location>
</feature>
<reference evidence="14 15" key="1">
    <citation type="submission" date="2019-06" db="EMBL/GenBank/DDBJ databases">
        <title>Draft genomes of female and male turbot (Scophthalmus maximus).</title>
        <authorList>
            <person name="Xu H."/>
            <person name="Xu X.-W."/>
            <person name="Shao C."/>
            <person name="Chen S."/>
        </authorList>
    </citation>
    <scope>NUCLEOTIDE SEQUENCE [LARGE SCALE GENOMIC DNA]</scope>
    <source>
        <strain evidence="14">Ysfricsl-2016a</strain>
        <tissue evidence="14">Blood</tissue>
    </source>
</reference>
<dbReference type="Proteomes" id="UP000438429">
    <property type="component" value="Unassembled WGS sequence"/>
</dbReference>
<feature type="region of interest" description="Disordered" evidence="12">
    <location>
        <begin position="587"/>
        <end position="615"/>
    </location>
</feature>
<keyword evidence="7" id="KW-0514">Muscle protein</keyword>
<keyword evidence="6" id="KW-0007">Acetylation</keyword>
<dbReference type="InterPro" id="IPR008530">
    <property type="entry name" value="CCDC22"/>
</dbReference>
<comment type="similarity">
    <text evidence="9">Belongs to the troponin C family.</text>
</comment>
<dbReference type="InterPro" id="IPR048348">
    <property type="entry name" value="CCDC22_CC"/>
</dbReference>
<dbReference type="SMART" id="SM00054">
    <property type="entry name" value="EFh"/>
    <property type="match status" value="4"/>
</dbReference>
<evidence type="ECO:0000256" key="12">
    <source>
        <dbReference type="SAM" id="MobiDB-lite"/>
    </source>
</evidence>
<evidence type="ECO:0000313" key="14">
    <source>
        <dbReference type="EMBL" id="KAF0036558.1"/>
    </source>
</evidence>
<evidence type="ECO:0000256" key="10">
    <source>
        <dbReference type="ARBA" id="ARBA00044185"/>
    </source>
</evidence>
<name>A0A6A4SWT5_SCOMX</name>
<dbReference type="GO" id="GO:1990584">
    <property type="term" value="C:cardiac Troponin complex"/>
    <property type="evidence" value="ECO:0007669"/>
    <property type="project" value="UniProtKB-ARBA"/>
</dbReference>
<accession>A0A6A4SWT5</accession>
<dbReference type="PANTHER" id="PTHR15668:SF4">
    <property type="entry name" value="COILED-COIL DOMAIN-CONTAINING PROTEIN 22"/>
    <property type="match status" value="1"/>
</dbReference>